<accession>A0A9P8LIU8</accession>
<evidence type="ECO:0000313" key="1">
    <source>
        <dbReference type="EMBL" id="KAH0566064.1"/>
    </source>
</evidence>
<comment type="caution">
    <text evidence="1">The sequence shown here is derived from an EMBL/GenBank/DDBJ whole genome shotgun (WGS) entry which is preliminary data.</text>
</comment>
<reference evidence="1" key="1">
    <citation type="submission" date="2021-03" db="EMBL/GenBank/DDBJ databases">
        <title>Comparative genomics and phylogenomic investigation of the class Geoglossomycetes provide insights into ecological specialization and systematics.</title>
        <authorList>
            <person name="Melie T."/>
            <person name="Pirro S."/>
            <person name="Miller A.N."/>
            <person name="Quandt A."/>
        </authorList>
    </citation>
    <scope>NUCLEOTIDE SEQUENCE</scope>
    <source>
        <strain evidence="1">CAQ_001_2017</strain>
    </source>
</reference>
<evidence type="ECO:0000313" key="2">
    <source>
        <dbReference type="Proteomes" id="UP000750711"/>
    </source>
</evidence>
<gene>
    <name evidence="1" type="ORF">GP486_000529</name>
</gene>
<sequence>MALNLEFARKALTNVTDNAGLWQFEGGSVTRNNQHVANYSSTKRVTFHGTDQDGQNTASLTITIFFIGSHPPESITLVGAHDFSSGNETGSVSAASNAYASHISKQFTRNGASNAVHIN</sequence>
<dbReference type="AlphaFoldDB" id="A0A9P8LIU8"/>
<dbReference type="Proteomes" id="UP000750711">
    <property type="component" value="Unassembled WGS sequence"/>
</dbReference>
<protein>
    <submittedName>
        <fullName evidence="1">Uncharacterized protein</fullName>
    </submittedName>
</protein>
<name>A0A9P8LIU8_9PEZI</name>
<organism evidence="1 2">
    <name type="scientific">Trichoglossum hirsutum</name>
    <dbReference type="NCBI Taxonomy" id="265104"/>
    <lineage>
        <taxon>Eukaryota</taxon>
        <taxon>Fungi</taxon>
        <taxon>Dikarya</taxon>
        <taxon>Ascomycota</taxon>
        <taxon>Pezizomycotina</taxon>
        <taxon>Geoglossomycetes</taxon>
        <taxon>Geoglossales</taxon>
        <taxon>Geoglossaceae</taxon>
        <taxon>Trichoglossum</taxon>
    </lineage>
</organism>
<keyword evidence="2" id="KW-1185">Reference proteome</keyword>
<dbReference type="EMBL" id="JAGHQM010000037">
    <property type="protein sequence ID" value="KAH0566064.1"/>
    <property type="molecule type" value="Genomic_DNA"/>
</dbReference>
<proteinExistence type="predicted"/>